<name>G9YCE3_HAFAL</name>
<proteinExistence type="predicted"/>
<accession>G9YCE3</accession>
<reference evidence="1 2" key="1">
    <citation type="submission" date="2011-08" db="EMBL/GenBank/DDBJ databases">
        <authorList>
            <person name="Weinstock G."/>
            <person name="Sodergren E."/>
            <person name="Clifton S."/>
            <person name="Fulton L."/>
            <person name="Fulton B."/>
            <person name="Courtney L."/>
            <person name="Fronick C."/>
            <person name="Harrison M."/>
            <person name="Strong C."/>
            <person name="Farmer C."/>
            <person name="Delahaunty K."/>
            <person name="Markovic C."/>
            <person name="Hall O."/>
            <person name="Minx P."/>
            <person name="Tomlinson C."/>
            <person name="Mitreva M."/>
            <person name="Hou S."/>
            <person name="Chen J."/>
            <person name="Wollam A."/>
            <person name="Pepin K.H."/>
            <person name="Johnson M."/>
            <person name="Bhonagiri V."/>
            <person name="Zhang X."/>
            <person name="Suruliraj S."/>
            <person name="Warren W."/>
            <person name="Chinwalla A."/>
            <person name="Mardis E.R."/>
            <person name="Wilson R.K."/>
        </authorList>
    </citation>
    <scope>NUCLEOTIDE SEQUENCE [LARGE SCALE GENOMIC DNA]</scope>
    <source>
        <strain evidence="1 2">ATCC 51873</strain>
    </source>
</reference>
<protein>
    <submittedName>
        <fullName evidence="1">Uncharacterized protein</fullName>
    </submittedName>
</protein>
<dbReference type="EMBL" id="AGCI01000100">
    <property type="protein sequence ID" value="EHM38756.1"/>
    <property type="molecule type" value="Genomic_DNA"/>
</dbReference>
<evidence type="ECO:0000313" key="2">
    <source>
        <dbReference type="Proteomes" id="UP000005959"/>
    </source>
</evidence>
<dbReference type="HOGENOM" id="CLU_3290486_0_0_6"/>
<dbReference type="Proteomes" id="UP000005959">
    <property type="component" value="Unassembled WGS sequence"/>
</dbReference>
<comment type="caution">
    <text evidence="1">The sequence shown here is derived from an EMBL/GenBank/DDBJ whole genome shotgun (WGS) entry which is preliminary data.</text>
</comment>
<organism evidence="1 2">
    <name type="scientific">Hafnia alvei ATCC 51873</name>
    <dbReference type="NCBI Taxonomy" id="1002364"/>
    <lineage>
        <taxon>Bacteria</taxon>
        <taxon>Pseudomonadati</taxon>
        <taxon>Pseudomonadota</taxon>
        <taxon>Gammaproteobacteria</taxon>
        <taxon>Enterobacterales</taxon>
        <taxon>Hafniaceae</taxon>
        <taxon>Hafnia</taxon>
    </lineage>
</organism>
<evidence type="ECO:0000313" key="1">
    <source>
        <dbReference type="EMBL" id="EHM38756.1"/>
    </source>
</evidence>
<gene>
    <name evidence="1" type="ORF">HMPREF0454_04276</name>
</gene>
<dbReference type="AlphaFoldDB" id="G9YCE3"/>
<sequence length="40" mass="4608">MKKCDIIIKHHILPFGNEGEKYVKQKAPCQTPQANDLSKR</sequence>